<dbReference type="OrthoDB" id="2135488at2759"/>
<keyword evidence="3" id="KW-1185">Reference proteome</keyword>
<evidence type="ECO:0008006" key="4">
    <source>
        <dbReference type="Google" id="ProtNLM"/>
    </source>
</evidence>
<evidence type="ECO:0000313" key="2">
    <source>
        <dbReference type="EMBL" id="THV02353.1"/>
    </source>
</evidence>
<feature type="compositionally biased region" description="Pro residues" evidence="1">
    <location>
        <begin position="1"/>
        <end position="12"/>
    </location>
</feature>
<dbReference type="AlphaFoldDB" id="A0A4S8MI18"/>
<evidence type="ECO:0000256" key="1">
    <source>
        <dbReference type="SAM" id="MobiDB-lite"/>
    </source>
</evidence>
<protein>
    <recommendedName>
        <fullName evidence="4">Amidohydrolase-related domain-containing protein</fullName>
    </recommendedName>
</protein>
<evidence type="ECO:0000313" key="3">
    <source>
        <dbReference type="Proteomes" id="UP000297245"/>
    </source>
</evidence>
<reference evidence="2 3" key="1">
    <citation type="journal article" date="2019" name="Nat. Ecol. Evol.">
        <title>Megaphylogeny resolves global patterns of mushroom evolution.</title>
        <authorList>
            <person name="Varga T."/>
            <person name="Krizsan K."/>
            <person name="Foldi C."/>
            <person name="Dima B."/>
            <person name="Sanchez-Garcia M."/>
            <person name="Sanchez-Ramirez S."/>
            <person name="Szollosi G.J."/>
            <person name="Szarkandi J.G."/>
            <person name="Papp V."/>
            <person name="Albert L."/>
            <person name="Andreopoulos W."/>
            <person name="Angelini C."/>
            <person name="Antonin V."/>
            <person name="Barry K.W."/>
            <person name="Bougher N.L."/>
            <person name="Buchanan P."/>
            <person name="Buyck B."/>
            <person name="Bense V."/>
            <person name="Catcheside P."/>
            <person name="Chovatia M."/>
            <person name="Cooper J."/>
            <person name="Damon W."/>
            <person name="Desjardin D."/>
            <person name="Finy P."/>
            <person name="Geml J."/>
            <person name="Haridas S."/>
            <person name="Hughes K."/>
            <person name="Justo A."/>
            <person name="Karasinski D."/>
            <person name="Kautmanova I."/>
            <person name="Kiss B."/>
            <person name="Kocsube S."/>
            <person name="Kotiranta H."/>
            <person name="LaButti K.M."/>
            <person name="Lechner B.E."/>
            <person name="Liimatainen K."/>
            <person name="Lipzen A."/>
            <person name="Lukacs Z."/>
            <person name="Mihaltcheva S."/>
            <person name="Morgado L.N."/>
            <person name="Niskanen T."/>
            <person name="Noordeloos M.E."/>
            <person name="Ohm R.A."/>
            <person name="Ortiz-Santana B."/>
            <person name="Ovrebo C."/>
            <person name="Racz N."/>
            <person name="Riley R."/>
            <person name="Savchenko A."/>
            <person name="Shiryaev A."/>
            <person name="Soop K."/>
            <person name="Spirin V."/>
            <person name="Szebenyi C."/>
            <person name="Tomsovsky M."/>
            <person name="Tulloss R.E."/>
            <person name="Uehling J."/>
            <person name="Grigoriev I.V."/>
            <person name="Vagvolgyi C."/>
            <person name="Papp T."/>
            <person name="Martin F.M."/>
            <person name="Miettinen O."/>
            <person name="Hibbett D.S."/>
            <person name="Nagy L.G."/>
        </authorList>
    </citation>
    <scope>NUCLEOTIDE SEQUENCE [LARGE SCALE GENOMIC DNA]</scope>
    <source>
        <strain evidence="2 3">CBS 962.96</strain>
    </source>
</reference>
<dbReference type="Gene3D" id="3.20.20.140">
    <property type="entry name" value="Metal-dependent hydrolases"/>
    <property type="match status" value="1"/>
</dbReference>
<feature type="region of interest" description="Disordered" evidence="1">
    <location>
        <begin position="1"/>
        <end position="50"/>
    </location>
</feature>
<dbReference type="Proteomes" id="UP000297245">
    <property type="component" value="Unassembled WGS sequence"/>
</dbReference>
<proteinExistence type="predicted"/>
<accession>A0A4S8MI18</accession>
<sequence length="348" mass="37878">MSAPIPPTPPSPGVGLRRKGPKSLPKLPLSAFTPPNSGTSDKFPLPASPSTIHPESVIDANVVPGHGALDLSKWKQEASQSEILRDRIGGLVVVLPKADQETLSKVMETKSVAPFLSVVVPFDLDATEPPSLPILSSSPVPISLSTAFTKSSPEAVKNLRWALQQGRPVDIDIRTDLTDPVFESLEDLLAKSTADLPSVPPIVLSNLLPPPHNLELPIVKLMNHPIYRTFQAQIAALSLIPQIYIKYLQPCWDAPTPPTPSVANPPAEITGVKQKNEWKRRIKMYFGPVMEAFGYQRIIFGSSPSSIAQSKSAVWSWYELARESLAELAVEQEAVDAVFYTTAKKVYS</sequence>
<name>A0A4S8MI18_DENBC</name>
<organism evidence="2 3">
    <name type="scientific">Dendrothele bispora (strain CBS 962.96)</name>
    <dbReference type="NCBI Taxonomy" id="1314807"/>
    <lineage>
        <taxon>Eukaryota</taxon>
        <taxon>Fungi</taxon>
        <taxon>Dikarya</taxon>
        <taxon>Basidiomycota</taxon>
        <taxon>Agaricomycotina</taxon>
        <taxon>Agaricomycetes</taxon>
        <taxon>Agaricomycetidae</taxon>
        <taxon>Agaricales</taxon>
        <taxon>Agaricales incertae sedis</taxon>
        <taxon>Dendrothele</taxon>
    </lineage>
</organism>
<gene>
    <name evidence="2" type="ORF">K435DRAFT_775568</name>
</gene>
<dbReference type="EMBL" id="ML179077">
    <property type="protein sequence ID" value="THV02353.1"/>
    <property type="molecule type" value="Genomic_DNA"/>
</dbReference>